<organism evidence="2 3">
    <name type="scientific">Sitophilus oryzae</name>
    <name type="common">Rice weevil</name>
    <name type="synonym">Curculio oryzae</name>
    <dbReference type="NCBI Taxonomy" id="7048"/>
    <lineage>
        <taxon>Eukaryota</taxon>
        <taxon>Metazoa</taxon>
        <taxon>Ecdysozoa</taxon>
        <taxon>Arthropoda</taxon>
        <taxon>Hexapoda</taxon>
        <taxon>Insecta</taxon>
        <taxon>Pterygota</taxon>
        <taxon>Neoptera</taxon>
        <taxon>Endopterygota</taxon>
        <taxon>Coleoptera</taxon>
        <taxon>Polyphaga</taxon>
        <taxon>Cucujiformia</taxon>
        <taxon>Curculionidae</taxon>
        <taxon>Dryophthorinae</taxon>
        <taxon>Sitophilus</taxon>
    </lineage>
</organism>
<evidence type="ECO:0000313" key="3">
    <source>
        <dbReference type="RefSeq" id="XP_030759192.1"/>
    </source>
</evidence>
<feature type="chain" id="PRO_5026792511" evidence="1">
    <location>
        <begin position="23"/>
        <end position="165"/>
    </location>
</feature>
<dbReference type="Proteomes" id="UP000504635">
    <property type="component" value="Unplaced"/>
</dbReference>
<dbReference type="KEGG" id="soy:115884683"/>
<dbReference type="GeneID" id="115884683"/>
<dbReference type="AlphaFoldDB" id="A0A6J2Y6E5"/>
<reference evidence="3" key="1">
    <citation type="submission" date="2025-08" db="UniProtKB">
        <authorList>
            <consortium name="RefSeq"/>
        </authorList>
    </citation>
    <scope>IDENTIFICATION</scope>
    <source>
        <tissue evidence="3">Gonads</tissue>
    </source>
</reference>
<protein>
    <submittedName>
        <fullName evidence="3">Uncharacterized protein LOC115884683</fullName>
    </submittedName>
</protein>
<gene>
    <name evidence="3" type="primary">LOC115884683</name>
</gene>
<feature type="signal peptide" evidence="1">
    <location>
        <begin position="1"/>
        <end position="22"/>
    </location>
</feature>
<evidence type="ECO:0000256" key="1">
    <source>
        <dbReference type="SAM" id="SignalP"/>
    </source>
</evidence>
<proteinExistence type="predicted"/>
<keyword evidence="1" id="KW-0732">Signal</keyword>
<keyword evidence="2" id="KW-1185">Reference proteome</keyword>
<name>A0A6J2Y6E5_SITOR</name>
<sequence>MDSKILCSVLVITLICIHSTLSQATECYYCHPDHESNKCFDPVESSSQNTIINCNEQYGPPSDNATYICISASIKYGNASQTGIFRDCMEAKPKVNYCIHFEKGLMVMRFLSFGYLNITLVSCNTCTNSLCNRQIFDLNGIANNAASLQYVLFPLVLCLIFLRAA</sequence>
<dbReference type="RefSeq" id="XP_030759192.1">
    <property type="nucleotide sequence ID" value="XM_030903332.1"/>
</dbReference>
<evidence type="ECO:0000313" key="2">
    <source>
        <dbReference type="Proteomes" id="UP000504635"/>
    </source>
</evidence>
<accession>A0A6J2Y6E5</accession>
<dbReference type="InParanoid" id="A0A6J2Y6E5"/>